<proteinExistence type="predicted"/>
<accession>A0ACB8UTL6</accession>
<protein>
    <submittedName>
        <fullName evidence="1">Uncharacterized protein</fullName>
    </submittedName>
</protein>
<sequence length="172" mass="19536">MATEFYSVWLIKERLTIPDPEETTTRYHTYLFVQKPGDASPLNGEHAIAGWIHEVAGDIVASTGMRYVHKPVLQSPEFSDVFHAKRYLGRVNAGAYPENVDSVCRSIKPPGCQKKFNTTTMKYEAVVFGEGDANGGWRFYRPGEERKAYFKCTEWVEQKVIPKLVEDGILTE</sequence>
<dbReference type="EMBL" id="JALBCA010000066">
    <property type="protein sequence ID" value="KAI2384885.1"/>
    <property type="molecule type" value="Genomic_DNA"/>
</dbReference>
<evidence type="ECO:0000313" key="1">
    <source>
        <dbReference type="EMBL" id="KAI2384885.1"/>
    </source>
</evidence>
<name>A0ACB8UTL6_9EURO</name>
<comment type="caution">
    <text evidence="1">The sequence shown here is derived from an EMBL/GenBank/DDBJ whole genome shotgun (WGS) entry which is preliminary data.</text>
</comment>
<organism evidence="1">
    <name type="scientific">Ophidiomyces ophidiicola</name>
    <dbReference type="NCBI Taxonomy" id="1387563"/>
    <lineage>
        <taxon>Eukaryota</taxon>
        <taxon>Fungi</taxon>
        <taxon>Dikarya</taxon>
        <taxon>Ascomycota</taxon>
        <taxon>Pezizomycotina</taxon>
        <taxon>Eurotiomycetes</taxon>
        <taxon>Eurotiomycetidae</taxon>
        <taxon>Onygenales</taxon>
        <taxon>Onygenaceae</taxon>
        <taxon>Ophidiomyces</taxon>
    </lineage>
</organism>
<reference evidence="1" key="1">
    <citation type="journal article" date="2022" name="bioRxiv">
        <title>Population genetic analysis of Ophidiomyces ophidiicola, the causative agent of snake fungal disease, indicates recent introductions to the USA.</title>
        <authorList>
            <person name="Ladner J.T."/>
            <person name="Palmer J.M."/>
            <person name="Ettinger C.L."/>
            <person name="Stajich J.E."/>
            <person name="Farrell T.M."/>
            <person name="Glorioso B.M."/>
            <person name="Lawson B."/>
            <person name="Price S.J."/>
            <person name="Stengle A.G."/>
            <person name="Grear D.A."/>
            <person name="Lorch J.M."/>
        </authorList>
    </citation>
    <scope>NUCLEOTIDE SEQUENCE</scope>
    <source>
        <strain evidence="1">NWHC 24266-5</strain>
    </source>
</reference>
<gene>
    <name evidence="1" type="ORF">LOY88_004409</name>
</gene>